<dbReference type="EMBL" id="JADEWZ010000004">
    <property type="protein sequence ID" value="MBE9115008.1"/>
    <property type="molecule type" value="Genomic_DNA"/>
</dbReference>
<feature type="transmembrane region" description="Helical" evidence="8">
    <location>
        <begin position="269"/>
        <end position="287"/>
    </location>
</feature>
<dbReference type="PANTHER" id="PTHR33908:SF11">
    <property type="entry name" value="MEMBRANE PROTEIN"/>
    <property type="match status" value="1"/>
</dbReference>
<feature type="transmembrane region" description="Helical" evidence="8">
    <location>
        <begin position="293"/>
        <end position="311"/>
    </location>
</feature>
<evidence type="ECO:0000256" key="5">
    <source>
        <dbReference type="ARBA" id="ARBA00022692"/>
    </source>
</evidence>
<evidence type="ECO:0000256" key="7">
    <source>
        <dbReference type="ARBA" id="ARBA00023136"/>
    </source>
</evidence>
<accession>A0A8J7ANK0</accession>
<keyword evidence="2" id="KW-1003">Cell membrane</keyword>
<feature type="transmembrane region" description="Helical" evidence="8">
    <location>
        <begin position="229"/>
        <end position="248"/>
    </location>
</feature>
<dbReference type="GO" id="GO:0005886">
    <property type="term" value="C:plasma membrane"/>
    <property type="evidence" value="ECO:0007669"/>
    <property type="project" value="UniProtKB-SubCell"/>
</dbReference>
<feature type="transmembrane region" description="Helical" evidence="8">
    <location>
        <begin position="198"/>
        <end position="223"/>
    </location>
</feature>
<keyword evidence="3" id="KW-0328">Glycosyltransferase</keyword>
<evidence type="ECO:0000256" key="1">
    <source>
        <dbReference type="ARBA" id="ARBA00004651"/>
    </source>
</evidence>
<feature type="transmembrane region" description="Helical" evidence="8">
    <location>
        <begin position="159"/>
        <end position="177"/>
    </location>
</feature>
<evidence type="ECO:0000256" key="6">
    <source>
        <dbReference type="ARBA" id="ARBA00022989"/>
    </source>
</evidence>
<keyword evidence="5 8" id="KW-0812">Transmembrane</keyword>
<dbReference type="AlphaFoldDB" id="A0A8J7ANK0"/>
<feature type="transmembrane region" description="Helical" evidence="8">
    <location>
        <begin position="332"/>
        <end position="352"/>
    </location>
</feature>
<dbReference type="InterPro" id="IPR038731">
    <property type="entry name" value="RgtA/B/C-like"/>
</dbReference>
<gene>
    <name evidence="10" type="ORF">IQ249_03755</name>
</gene>
<keyword evidence="6 8" id="KW-1133">Transmembrane helix</keyword>
<keyword evidence="4" id="KW-0808">Transferase</keyword>
<dbReference type="Pfam" id="PF13231">
    <property type="entry name" value="PMT_2"/>
    <property type="match status" value="1"/>
</dbReference>
<sequence>MLHYLTLLGILVCGTALRLIQLERKPLWVDEIFTALFSLGTGFDRVPLEQLIPLSDVPNLLALNPTATCPDIARTLAEQSTHPPLFFCLMHRWLVELDGLPISLTFQLRAFAVLFGVGAIALIYLLNRLAFSPQAGLIGSAIVAFSPFGVYQSQEARHYTLPVFLIALSLILLLQMGRDIEKERLRQWIWGSWAMVNAIGFYTHYFCLIAFVAQILTLIALLYKTQSRFLLPATFFSLLPLILFSPWFPTLVEHFTSPKTSWLPPPQHITPLLQTLLAMALMVVIPPVENQPLWIIIPLSACSLLFLFWAIQQILPRFKTLIRNPKTHQATFILSSFIAWTLLQFLVIVYLLQKDITSAPRYSFLYYPAFCALLGASFSQRKWNLRGKLSPRLPISPSPRLSILSPRLLILLGISLASSLCVVFNLAFQKPYHPLTVARQLNTAPASLVMVMGYNDTLPISLGLSYALALEQIRTQKEDDFLIFLNNEKGYDRVWENISQDVRNPQNLWIFAPGLLKEQYPQKIDLNSGTQCLFDPAQYYRIGIPYQGYSCR</sequence>
<feature type="domain" description="Glycosyltransferase RgtA/B/C/D-like" evidence="9">
    <location>
        <begin position="103"/>
        <end position="247"/>
    </location>
</feature>
<name>A0A8J7ANK0_9CYAN</name>
<feature type="transmembrane region" description="Helical" evidence="8">
    <location>
        <begin position="404"/>
        <end position="428"/>
    </location>
</feature>
<dbReference type="GO" id="GO:0016763">
    <property type="term" value="F:pentosyltransferase activity"/>
    <property type="evidence" value="ECO:0007669"/>
    <property type="project" value="TreeGrafter"/>
</dbReference>
<protein>
    <submittedName>
        <fullName evidence="10">Glycosyltransferase family 39 protein</fullName>
    </submittedName>
</protein>
<organism evidence="10 11">
    <name type="scientific">Lusitaniella coriacea LEGE 07157</name>
    <dbReference type="NCBI Taxonomy" id="945747"/>
    <lineage>
        <taxon>Bacteria</taxon>
        <taxon>Bacillati</taxon>
        <taxon>Cyanobacteriota</taxon>
        <taxon>Cyanophyceae</taxon>
        <taxon>Spirulinales</taxon>
        <taxon>Lusitaniellaceae</taxon>
        <taxon>Lusitaniella</taxon>
    </lineage>
</organism>
<comment type="caution">
    <text evidence="10">The sequence shown here is derived from an EMBL/GenBank/DDBJ whole genome shotgun (WGS) entry which is preliminary data.</text>
</comment>
<evidence type="ECO:0000256" key="4">
    <source>
        <dbReference type="ARBA" id="ARBA00022679"/>
    </source>
</evidence>
<dbReference type="RefSeq" id="WP_194028098.1">
    <property type="nucleotide sequence ID" value="NZ_JADEWZ010000004.1"/>
</dbReference>
<feature type="transmembrane region" description="Helical" evidence="8">
    <location>
        <begin position="106"/>
        <end position="126"/>
    </location>
</feature>
<proteinExistence type="predicted"/>
<evidence type="ECO:0000259" key="9">
    <source>
        <dbReference type="Pfam" id="PF13231"/>
    </source>
</evidence>
<evidence type="ECO:0000256" key="3">
    <source>
        <dbReference type="ARBA" id="ARBA00022676"/>
    </source>
</evidence>
<reference evidence="10" key="1">
    <citation type="submission" date="2020-10" db="EMBL/GenBank/DDBJ databases">
        <authorList>
            <person name="Castelo-Branco R."/>
            <person name="Eusebio N."/>
            <person name="Adriana R."/>
            <person name="Vieira A."/>
            <person name="Brugerolle De Fraissinette N."/>
            <person name="Rezende De Castro R."/>
            <person name="Schneider M.P."/>
            <person name="Vasconcelos V."/>
            <person name="Leao P.N."/>
        </authorList>
    </citation>
    <scope>NUCLEOTIDE SEQUENCE</scope>
    <source>
        <strain evidence="10">LEGE 07157</strain>
    </source>
</reference>
<dbReference type="Proteomes" id="UP000654482">
    <property type="component" value="Unassembled WGS sequence"/>
</dbReference>
<feature type="transmembrane region" description="Helical" evidence="8">
    <location>
        <begin position="448"/>
        <end position="469"/>
    </location>
</feature>
<evidence type="ECO:0000256" key="2">
    <source>
        <dbReference type="ARBA" id="ARBA00022475"/>
    </source>
</evidence>
<dbReference type="InterPro" id="IPR050297">
    <property type="entry name" value="LipidA_mod_glycosyltrf_83"/>
</dbReference>
<dbReference type="PANTHER" id="PTHR33908">
    <property type="entry name" value="MANNOSYLTRANSFERASE YKCB-RELATED"/>
    <property type="match status" value="1"/>
</dbReference>
<keyword evidence="7 8" id="KW-0472">Membrane</keyword>
<dbReference type="GO" id="GO:0009103">
    <property type="term" value="P:lipopolysaccharide biosynthetic process"/>
    <property type="evidence" value="ECO:0007669"/>
    <property type="project" value="UniProtKB-ARBA"/>
</dbReference>
<evidence type="ECO:0000313" key="11">
    <source>
        <dbReference type="Proteomes" id="UP000654482"/>
    </source>
</evidence>
<evidence type="ECO:0000313" key="10">
    <source>
        <dbReference type="EMBL" id="MBE9115008.1"/>
    </source>
</evidence>
<feature type="transmembrane region" description="Helical" evidence="8">
    <location>
        <begin position="135"/>
        <end position="153"/>
    </location>
</feature>
<evidence type="ECO:0000256" key="8">
    <source>
        <dbReference type="SAM" id="Phobius"/>
    </source>
</evidence>
<comment type="subcellular location">
    <subcellularLocation>
        <location evidence="1">Cell membrane</location>
        <topology evidence="1">Multi-pass membrane protein</topology>
    </subcellularLocation>
</comment>
<keyword evidence="11" id="KW-1185">Reference proteome</keyword>